<evidence type="ECO:0000259" key="2">
    <source>
        <dbReference type="Pfam" id="PF20521"/>
    </source>
</evidence>
<sequence>MVRPLWALGLAAAMVEAQLNRTISFDTSYQPIDDTGFTLAVVPGVLHESSPLLQPTKLVRRKKIEVVVAVAVVATAGFNAIISANSGFDLYNSIAAKISKKSDNNACTLTYGTDADDGYYVGYAYRATTTGTNCDTTAIEKTVQNAVYECANKLHSAGVITGCCQFSHGGTWTGHLRLTNAPDRFPATYVNC</sequence>
<reference evidence="3" key="1">
    <citation type="submission" date="2023-11" db="EMBL/GenBank/DDBJ databases">
        <authorList>
            <person name="Alioto T."/>
            <person name="Alioto T."/>
            <person name="Gomez Garrido J."/>
        </authorList>
    </citation>
    <scope>NUCLEOTIDE SEQUENCE</scope>
</reference>
<name>A0AAI9EAM9_9PEZI</name>
<comment type="caution">
    <text evidence="3">The sequence shown here is derived from an EMBL/GenBank/DDBJ whole genome shotgun (WGS) entry which is preliminary data.</text>
</comment>
<keyword evidence="1" id="KW-0732">Signal</keyword>
<accession>A0AAI9EAM9</accession>
<dbReference type="Proteomes" id="UP001296104">
    <property type="component" value="Unassembled WGS sequence"/>
</dbReference>
<feature type="chain" id="PRO_5042579423" description="Secreted protein CSS2 C-terminal domain-containing protein" evidence="1">
    <location>
        <begin position="18"/>
        <end position="192"/>
    </location>
</feature>
<proteinExistence type="predicted"/>
<dbReference type="AlphaFoldDB" id="A0AAI9EAM9"/>
<evidence type="ECO:0000313" key="3">
    <source>
        <dbReference type="EMBL" id="CAK4010823.1"/>
    </source>
</evidence>
<dbReference type="EMBL" id="CAVMBE010000024">
    <property type="protein sequence ID" value="CAK4010823.1"/>
    <property type="molecule type" value="Genomic_DNA"/>
</dbReference>
<dbReference type="Pfam" id="PF20521">
    <property type="entry name" value="DUF6736"/>
    <property type="match status" value="1"/>
</dbReference>
<organism evidence="3 4">
    <name type="scientific">Lecanosticta acicola</name>
    <dbReference type="NCBI Taxonomy" id="111012"/>
    <lineage>
        <taxon>Eukaryota</taxon>
        <taxon>Fungi</taxon>
        <taxon>Dikarya</taxon>
        <taxon>Ascomycota</taxon>
        <taxon>Pezizomycotina</taxon>
        <taxon>Dothideomycetes</taxon>
        <taxon>Dothideomycetidae</taxon>
        <taxon>Mycosphaerellales</taxon>
        <taxon>Mycosphaerellaceae</taxon>
        <taxon>Lecanosticta</taxon>
    </lineage>
</organism>
<feature type="signal peptide" evidence="1">
    <location>
        <begin position="1"/>
        <end position="17"/>
    </location>
</feature>
<dbReference type="InterPro" id="IPR046624">
    <property type="entry name" value="CSS2_C"/>
</dbReference>
<evidence type="ECO:0000313" key="4">
    <source>
        <dbReference type="Proteomes" id="UP001296104"/>
    </source>
</evidence>
<gene>
    <name evidence="3" type="ORF">LECACI_7A004431</name>
</gene>
<evidence type="ECO:0000256" key="1">
    <source>
        <dbReference type="SAM" id="SignalP"/>
    </source>
</evidence>
<protein>
    <recommendedName>
        <fullName evidence="2">Secreted protein CSS2 C-terminal domain-containing protein</fullName>
    </recommendedName>
</protein>
<keyword evidence="4" id="KW-1185">Reference proteome</keyword>
<feature type="domain" description="Secreted protein CSS2 C-terminal" evidence="2">
    <location>
        <begin position="56"/>
        <end position="181"/>
    </location>
</feature>